<feature type="compositionally biased region" description="Basic residues" evidence="1">
    <location>
        <begin position="649"/>
        <end position="662"/>
    </location>
</feature>
<dbReference type="Proteomes" id="UP001519460">
    <property type="component" value="Unassembled WGS sequence"/>
</dbReference>
<dbReference type="InterPro" id="IPR040893">
    <property type="entry name" value="RADX"/>
</dbReference>
<organism evidence="2 3">
    <name type="scientific">Batillaria attramentaria</name>
    <dbReference type="NCBI Taxonomy" id="370345"/>
    <lineage>
        <taxon>Eukaryota</taxon>
        <taxon>Metazoa</taxon>
        <taxon>Spiralia</taxon>
        <taxon>Lophotrochozoa</taxon>
        <taxon>Mollusca</taxon>
        <taxon>Gastropoda</taxon>
        <taxon>Caenogastropoda</taxon>
        <taxon>Sorbeoconcha</taxon>
        <taxon>Cerithioidea</taxon>
        <taxon>Batillariidae</taxon>
        <taxon>Batillaria</taxon>
    </lineage>
</organism>
<dbReference type="AlphaFoldDB" id="A0ABD0KMM2"/>
<evidence type="ECO:0008006" key="4">
    <source>
        <dbReference type="Google" id="ProtNLM"/>
    </source>
</evidence>
<name>A0ABD0KMM2_9CAEN</name>
<dbReference type="PANTHER" id="PTHR14944">
    <property type="entry name" value="RPA-RELATED PROTEIN RADX"/>
    <property type="match status" value="1"/>
</dbReference>
<dbReference type="Pfam" id="PF17659">
    <property type="entry name" value="RADX"/>
    <property type="match status" value="2"/>
</dbReference>
<comment type="caution">
    <text evidence="2">The sequence shown here is derived from an EMBL/GenBank/DDBJ whole genome shotgun (WGS) entry which is preliminary data.</text>
</comment>
<dbReference type="EMBL" id="JACVVK020000151">
    <property type="protein sequence ID" value="KAK7488417.1"/>
    <property type="molecule type" value="Genomic_DNA"/>
</dbReference>
<dbReference type="PANTHER" id="PTHR14944:SF2">
    <property type="entry name" value="RPA-RELATED PROTEIN RADX"/>
    <property type="match status" value="1"/>
</dbReference>
<dbReference type="Gene3D" id="2.40.50.140">
    <property type="entry name" value="Nucleic acid-binding proteins"/>
    <property type="match status" value="1"/>
</dbReference>
<feature type="region of interest" description="Disordered" evidence="1">
    <location>
        <begin position="649"/>
        <end position="673"/>
    </location>
</feature>
<reference evidence="2 3" key="1">
    <citation type="journal article" date="2023" name="Sci. Data">
        <title>Genome assembly of the Korean intertidal mud-creeper Batillaria attramentaria.</title>
        <authorList>
            <person name="Patra A.K."/>
            <person name="Ho P.T."/>
            <person name="Jun S."/>
            <person name="Lee S.J."/>
            <person name="Kim Y."/>
            <person name="Won Y.J."/>
        </authorList>
    </citation>
    <scope>NUCLEOTIDE SEQUENCE [LARGE SCALE GENOMIC DNA]</scope>
    <source>
        <strain evidence="2">Wonlab-2016</strain>
    </source>
</reference>
<evidence type="ECO:0000313" key="3">
    <source>
        <dbReference type="Proteomes" id="UP001519460"/>
    </source>
</evidence>
<evidence type="ECO:0000256" key="1">
    <source>
        <dbReference type="SAM" id="MobiDB-lite"/>
    </source>
</evidence>
<protein>
    <recommendedName>
        <fullName evidence="4">Telomeric single stranded DNA binding POT1/Cdc13 domain-containing protein</fullName>
    </recommendedName>
</protein>
<accession>A0ABD0KMM2</accession>
<sequence length="815" mass="91764">MSENGAVGPENETYEQSVVTVVAVDRYMTDPVFVQQTGLTGHYPKSNDAYDLTVADGHHRCKLVLSPTFNHLIQKRKVHLGSTIRLTKVKVRYDEMSLSGPGIPVVEDLEVVGETDQNLEVLCNLPWRNSDSSHEEYPQPLASSRAYYVDLWSSADVAKTADTVKVLVKTSLEEVTASDLYSLREVAKNWRSVKQCKPRLLLRVMRRPRLVHYARPEKSDKWPFQLPLVVGDVTGCCVAVLWNIMACRYLQHVQEGTILLVRNFTVKPRFQMPEHQVWHPVGLACPSVLEDLPDVDLPLPATNFVTRRQLSFLPDDFVCDVAGVITFVGAIQREKMKVKQGSDSGGFWIKRWVHIQDHSSQWPIVVQLYRGTQQVEFEDKMVAGQVLVCRHVRVVRGLSQLQLSRQRLHVHVSSTRDTQLHQRYAGTRLVLHVHVSSTRDTQVQGWFFMFMLAPPEIRRYKAGSSIMFSSTRDTQVQGRFFMVMLAPPEIRSSTRDTQVQGQFFMFMLAPPEIRRYKAGSSIMFSSTRDTQVQGWFFDHVHVNSTRDTQIYVHQAGEDTDFPFADDTTLHAVLNRADTATCHSSGGGRLLGMFFSYPPQPTSLEAFSDLHENVEIVPSDGWKPLVENLSYREATCIVVQARLAAVSFHRRTTTASRPRHTRKGASMQSGEPSELDTCEHLGYVGVHQQVPETRHTRPTPSSSTQGPDVDGVFAGQEYFCLQWRGLNADTVLNTVKIVNLSSRRTDLTLQSLLSGVHDAGPGETSIQLGEDTVQRLLASAKAKGHSSSERYLVVLDVYCVDGCTVLMSVNRAFPVR</sequence>
<gene>
    <name evidence="2" type="ORF">BaRGS_00020391</name>
</gene>
<evidence type="ECO:0000313" key="2">
    <source>
        <dbReference type="EMBL" id="KAK7488417.1"/>
    </source>
</evidence>
<proteinExistence type="predicted"/>
<dbReference type="InterPro" id="IPR012340">
    <property type="entry name" value="NA-bd_OB-fold"/>
</dbReference>
<keyword evidence="3" id="KW-1185">Reference proteome</keyword>